<protein>
    <recommendedName>
        <fullName evidence="3">FxLD family lantipeptide</fullName>
    </recommendedName>
</protein>
<keyword evidence="2" id="KW-1185">Reference proteome</keyword>
<gene>
    <name evidence="1" type="ORF">G7066_11195</name>
</gene>
<reference evidence="1 2" key="1">
    <citation type="submission" date="2020-03" db="EMBL/GenBank/DDBJ databases">
        <title>Leucobacter sp. nov., isolated from beetles.</title>
        <authorList>
            <person name="Hyun D.-W."/>
            <person name="Bae J.-W."/>
        </authorList>
    </citation>
    <scope>NUCLEOTIDE SEQUENCE [LARGE SCALE GENOMIC DNA]</scope>
    <source>
        <strain evidence="1 2">HDW9A</strain>
    </source>
</reference>
<organism evidence="1 2">
    <name type="scientific">Leucobacter coleopterorum</name>
    <dbReference type="NCBI Taxonomy" id="2714933"/>
    <lineage>
        <taxon>Bacteria</taxon>
        <taxon>Bacillati</taxon>
        <taxon>Actinomycetota</taxon>
        <taxon>Actinomycetes</taxon>
        <taxon>Micrococcales</taxon>
        <taxon>Microbacteriaceae</taxon>
        <taxon>Leucobacter</taxon>
    </lineage>
</organism>
<accession>A0ABX6JXF7</accession>
<sequence length="60" mass="5992">MTEQKNTVDTKVATETTPVLNPEAGLASAADFASAETQEILNLLGDSEGGACCGGGCCSI</sequence>
<dbReference type="RefSeq" id="WP_166331136.1">
    <property type="nucleotide sequence ID" value="NZ_CP049933.1"/>
</dbReference>
<proteinExistence type="predicted"/>
<dbReference type="Proteomes" id="UP000503441">
    <property type="component" value="Chromosome"/>
</dbReference>
<name>A0ABX6JXF7_9MICO</name>
<evidence type="ECO:0000313" key="1">
    <source>
        <dbReference type="EMBL" id="QIM18999.1"/>
    </source>
</evidence>
<evidence type="ECO:0008006" key="3">
    <source>
        <dbReference type="Google" id="ProtNLM"/>
    </source>
</evidence>
<evidence type="ECO:0000313" key="2">
    <source>
        <dbReference type="Proteomes" id="UP000503441"/>
    </source>
</evidence>
<dbReference type="EMBL" id="CP049933">
    <property type="protein sequence ID" value="QIM18999.1"/>
    <property type="molecule type" value="Genomic_DNA"/>
</dbReference>